<keyword evidence="3" id="KW-1185">Reference proteome</keyword>
<sequence length="151" mass="16105">MTSMLLMALVGLLVSCGVPGAADPRAYPDSQTGITLDEALRLNHVALPADASDVRYSADANREVSLDLTFVTGCQDIPDFLRSAGVTEKLGSTELSPAALMWGLAGERDWAVDGDTPFLSQELSDDSRYRELAVTETASGQCRVFYVTGTV</sequence>
<proteinExistence type="predicted"/>
<accession>A0A0A0JB14</accession>
<dbReference type="AlphaFoldDB" id="A0A0A0JB14"/>
<dbReference type="OrthoDB" id="3399797at2"/>
<feature type="signal peptide" evidence="1">
    <location>
        <begin position="1"/>
        <end position="21"/>
    </location>
</feature>
<feature type="chain" id="PRO_5039273128" description="Lipoprotein" evidence="1">
    <location>
        <begin position="22"/>
        <end position="151"/>
    </location>
</feature>
<keyword evidence="1" id="KW-0732">Signal</keyword>
<organism evidence="2 3">
    <name type="scientific">Knoellia sinensis KCTC 19936</name>
    <dbReference type="NCBI Taxonomy" id="1385520"/>
    <lineage>
        <taxon>Bacteria</taxon>
        <taxon>Bacillati</taxon>
        <taxon>Actinomycetota</taxon>
        <taxon>Actinomycetes</taxon>
        <taxon>Micrococcales</taxon>
        <taxon>Intrasporangiaceae</taxon>
        <taxon>Knoellia</taxon>
    </lineage>
</organism>
<evidence type="ECO:0000313" key="3">
    <source>
        <dbReference type="Proteomes" id="UP000030002"/>
    </source>
</evidence>
<dbReference type="EMBL" id="AVPJ01000003">
    <property type="protein sequence ID" value="KGN33974.1"/>
    <property type="molecule type" value="Genomic_DNA"/>
</dbReference>
<reference evidence="2 3" key="1">
    <citation type="submission" date="2013-08" db="EMBL/GenBank/DDBJ databases">
        <title>The genome sequence of Knoellia sinensis.</title>
        <authorList>
            <person name="Zhu W."/>
            <person name="Wang G."/>
        </authorList>
    </citation>
    <scope>NUCLEOTIDE SEQUENCE [LARGE SCALE GENOMIC DNA]</scope>
    <source>
        <strain evidence="2 3">KCTC 19936</strain>
    </source>
</reference>
<protein>
    <recommendedName>
        <fullName evidence="4">Lipoprotein</fullName>
    </recommendedName>
</protein>
<dbReference type="RefSeq" id="WP_035913571.1">
    <property type="nucleotide sequence ID" value="NZ_AVPJ01000003.1"/>
</dbReference>
<evidence type="ECO:0000313" key="2">
    <source>
        <dbReference type="EMBL" id="KGN33974.1"/>
    </source>
</evidence>
<evidence type="ECO:0008006" key="4">
    <source>
        <dbReference type="Google" id="ProtNLM"/>
    </source>
</evidence>
<evidence type="ECO:0000256" key="1">
    <source>
        <dbReference type="SAM" id="SignalP"/>
    </source>
</evidence>
<dbReference type="Proteomes" id="UP000030002">
    <property type="component" value="Unassembled WGS sequence"/>
</dbReference>
<name>A0A0A0JB14_9MICO</name>
<comment type="caution">
    <text evidence="2">The sequence shown here is derived from an EMBL/GenBank/DDBJ whole genome shotgun (WGS) entry which is preliminary data.</text>
</comment>
<gene>
    <name evidence="2" type="ORF">N802_08650</name>
</gene>
<dbReference type="STRING" id="1385520.N802_08650"/>